<evidence type="ECO:0000256" key="16">
    <source>
        <dbReference type="SAM" id="Phobius"/>
    </source>
</evidence>
<feature type="disulfide bond" evidence="12">
    <location>
        <begin position="2439"/>
        <end position="2448"/>
    </location>
</feature>
<keyword evidence="20" id="KW-1185">Reference proteome</keyword>
<evidence type="ECO:0000256" key="7">
    <source>
        <dbReference type="ARBA" id="ARBA00022989"/>
    </source>
</evidence>
<dbReference type="InterPro" id="IPR018097">
    <property type="entry name" value="EGF_Ca-bd_CS"/>
</dbReference>
<evidence type="ECO:0000256" key="12">
    <source>
        <dbReference type="PROSITE-ProRule" id="PRU00076"/>
    </source>
</evidence>
<feature type="disulfide bond" evidence="13">
    <location>
        <begin position="1046"/>
        <end position="1061"/>
    </location>
</feature>
<keyword evidence="9 12" id="KW-1015">Disulfide bond</keyword>
<keyword evidence="10" id="KW-0675">Receptor</keyword>
<feature type="disulfide bond" evidence="13">
    <location>
        <begin position="149"/>
        <end position="161"/>
    </location>
</feature>
<evidence type="ECO:0000259" key="18">
    <source>
        <dbReference type="PROSITE" id="PS50026"/>
    </source>
</evidence>
<feature type="disulfide bond" evidence="13">
    <location>
        <begin position="1615"/>
        <end position="1630"/>
    </location>
</feature>
<evidence type="ECO:0000256" key="13">
    <source>
        <dbReference type="PROSITE-ProRule" id="PRU00124"/>
    </source>
</evidence>
<feature type="signal peptide" evidence="17">
    <location>
        <begin position="1"/>
        <end position="20"/>
    </location>
</feature>
<dbReference type="GO" id="GO:0006897">
    <property type="term" value="P:endocytosis"/>
    <property type="evidence" value="ECO:0007669"/>
    <property type="project" value="UniProtKB-KW"/>
</dbReference>
<dbReference type="PRINTS" id="PR00261">
    <property type="entry name" value="LDLRECEPTOR"/>
</dbReference>
<feature type="disulfide bond" evidence="13">
    <location>
        <begin position="1455"/>
        <end position="1470"/>
    </location>
</feature>
<feature type="disulfide bond" evidence="13">
    <location>
        <begin position="1190"/>
        <end position="1205"/>
    </location>
</feature>
<dbReference type="SMART" id="SM00181">
    <property type="entry name" value="EGF"/>
    <property type="match status" value="12"/>
</dbReference>
<feature type="disulfide bond" evidence="13">
    <location>
        <begin position="996"/>
        <end position="1011"/>
    </location>
</feature>
<dbReference type="PANTHER" id="PTHR22722">
    <property type="entry name" value="LOW-DENSITY LIPOPROTEIN RECEPTOR-RELATED PROTEIN 2-RELATED"/>
    <property type="match status" value="1"/>
</dbReference>
<sequence length="2496" mass="273637">MNLQRLMCLICLASLGLSGGNDDIFWGAIRASGSVMMVNCIPDMWRCDGDGDCLDGSDEMACTALPGFPECLPGQFPCLDSAGCVNASARCDGQSQCPTGSDEEGCTAVKGCLASDWTCRNHICIPREQHCDGLNDCMDNSDEEDCDLCGENGMQCPEGTCLSAEDRCDGQIHCSDGSDEPITCGRICSMNNGGCSHVCLEEHWGTVCACHTGYKLASNGVLCEDLDESTGNATRLLTVQRSSIGLLNVKTQQFEMIQTPVFDPVALTFDIARGWYFWADSHGSIYKNDGQHSRIIYTGEPGIKGLACDWLNGNLYWSNQRTESIYMQAADEKSHMTLLSKNIGPSDLVLVPVESLMFWINFGQGNRVTIEKSWMDGKERSSLVALTAQSAHGLTADVAARRLYWISDFKKSIEMVKMDGTGHYSFTGLFNSLPPISLAAFESLLYWVDDKGLWQVPQNQPNEMKFLWKAKLPLINIYHELQQPKGSSACLKTPCQLCQLTKGNALGFTCSCQDNKVLLLDGTCEYPRFLYATISDINLLEFRSKESIGTQLFTTNDGILSFDLDWYRDWLYWANQTGHVQRTSLTEVKTEVVPTPLPVCVIKVDQRTGSLYWVSCDLHSIAANTADSRYSQLYQTKEEIRDFTLDWLRGGILWLEKDRILTMSLMGGKAIELLQLAGGLRGNMAFDLRANSLLWNSKRAGLVTMSLLQDRSHQAGRRWNISGSVIAAFEPFLLSLSDGVMTLWDRRDGSPIQDISVRAHVFSVTAALKDIHTAPNNPGCKEPSVACRHSSVCLSPAQLCDGRKDCPDGDDEELCATTCLSKEDFQCKDHRNCISRNLVCDGRAHCHDGSDEVDCPTIASPVTRTHILKCRQGLKLCADGTECVLYSHVCDGDRDCKDGSDELECDDENDAVQTSPTRPSNAATKRTSPVPLLPTCSSPSVLCPSVHLCLSPSQFCDGVDDCPDGFDENNCEKQCTSNDYFQCKGHQSCISRTLVCDGRTHCPDGSDEINCPSVANPVPRLDTLECLTGSRPCNDGAGCVFLSHICNGERDCRDGSDEEGCKDDSPAPIKPFTQPPTKPDCTSPSVPCSGSLLCIHPAQLCDGKKDCPDGSDENCATTCPYETDFLCKDRRSCIPKSLVCDGLLHCHDGSDELKCQSVSTSASLANVLMCSMGSKPCKEGRECVSYNHVCDGEHDCTDGSDEQGCPEKCRQGEFQCSHGKMCIPEAQVCDGKPQCQDRSDEFDCWEQTKSCEHFCTDGKRCIPKKFLCDGERDCLDGTDELDCEPVPATTEQPVLTSTCITPSVLCPGSSLCISQNQLCDGQTDCPDGYDEKTCVINCKNPEDFLCTDGRWCIPRMEVCDGRAQCPDSSDEKQCQPADPASLTSTVLSATLAPLRCRIGSKPCKDSLGCVMHSHVCDGEDDCKDGSDEEGCAVHCKAGEFQCSHGKRCIPPEQVCDGQYDCQDRSDEMDCSTLIDGCHRRCDNDTRCIPDTFLCDGERDCADGSDEEKCGLVSCTINQYRCTSGQCVSEALRCDGYADCSDHSDEVDCTRPVRCLSQLQCPHSHECLQKEWLCDGENDCKDGSDEKNCVTPPAKCREYQWQCGDNSQCIPLSWRCDGKEDCHNGMDEDKCRQRKCPSHLYQCGSGTPLCDHQCVSTPNGPRCYCAAGFKLQSSTSSCVDIDECGTMLHAVCKHTCFNTRGSYVCHCHPGFYLEPDNKSCKAKDEPLLLASVQSELLLHRVYWLSPDYQSIRWADIKNSNNKGTLIKGVKSNFIAVDWVGQNLYWVEGLVGQILAVKLSDITVRSQDYTVVLGEDLEQPSSLVLLPHKGLMLWSEIGSSPQIERSGMDGSKRKVVLSRGLSWPVSLAYDLLDNRVYWADEKLRCIGSASLEGDNVKILQLAETPSPFSVAVFNDRVFWSDTKRRTIRSADKTTGKDQKVLLKRPGQPFGLKLMHPLSQPAFSSPCDQLHCSHLCLLAPAVRSRSGALWSTAAPIAVCRCPKGLLLSKDKITCSVPMESTFLLLLSRTTVYQIYLQSMHQEGVALKKMPNSKVLALPGVTEASGLDVSIRELSMYVADAVRGSVDVLKLSRPRSRQGLTPVGQILQLKGDSVTALAVDWVTSNLYWSSTQRPDLHVTSQHEGYTTSLLQGSLKGTTSIALHPPSGLLCYTAIVVAGGRSQTEVSCAWMDGRNKAVLWRKSSIPTSLTFSSKGTMIFWADTGEGVISSIGVDGSGYKQFKTGPGLLMSFTHTENVLLWVTLDKDVTKMWFGDGLQAKQLWFETKTSIVEIRAYSNDSQSGTNGCSYNNGRCLHLCLPYPSGQTCKCGQGFYSVNVTSCAPLSACASGEKACSDGSNCISSNKICDGHVDCSDQSDEQNCPDTNSAYLGPKASDGPQFSSTSQPKAKKNTVNSLQKDSTNCDLKHCNGHGTCLTDGKVTRCQCAAGYKGEFCQETETRKGRVAVILGVFCLVIFVLLRFLFWLKGESGCYLEAGRWRKKL</sequence>
<dbReference type="InterPro" id="IPR000033">
    <property type="entry name" value="LDLR_classB_rpt"/>
</dbReference>
<evidence type="ECO:0000313" key="19">
    <source>
        <dbReference type="EMBL" id="KAK2818981.1"/>
    </source>
</evidence>
<dbReference type="GO" id="GO:0005509">
    <property type="term" value="F:calcium ion binding"/>
    <property type="evidence" value="ECO:0007669"/>
    <property type="project" value="InterPro"/>
</dbReference>
<feature type="disulfide bond" evidence="13">
    <location>
        <begin position="47"/>
        <end position="62"/>
    </location>
</feature>
<dbReference type="GO" id="GO:0043235">
    <property type="term" value="C:receptor complex"/>
    <property type="evidence" value="ECO:0007669"/>
    <property type="project" value="TreeGrafter"/>
</dbReference>
<dbReference type="FunFam" id="2.120.10.30:FF:000241">
    <property type="entry name" value="Low-density lipoprotein receptor-related protein 6"/>
    <property type="match status" value="1"/>
</dbReference>
<dbReference type="Gene3D" id="2.120.10.30">
    <property type="entry name" value="TolB, C-terminal domain"/>
    <property type="match status" value="4"/>
</dbReference>
<comment type="caution">
    <text evidence="19">The sequence shown here is derived from an EMBL/GenBank/DDBJ whole genome shotgun (WGS) entry which is preliminary data.</text>
</comment>
<feature type="repeat" description="LDL-receptor class B" evidence="14">
    <location>
        <begin position="1872"/>
        <end position="1914"/>
    </location>
</feature>
<feature type="disulfide bond" evidence="13">
    <location>
        <begin position="1268"/>
        <end position="1283"/>
    </location>
</feature>
<accession>A0AA88LJ03</accession>
<evidence type="ECO:0000256" key="2">
    <source>
        <dbReference type="ARBA" id="ARBA00022536"/>
    </source>
</evidence>
<keyword evidence="11" id="KW-0325">Glycoprotein</keyword>
<dbReference type="Gene3D" id="2.10.25.10">
    <property type="entry name" value="Laminin"/>
    <property type="match status" value="3"/>
</dbReference>
<feature type="disulfide bond" evidence="13">
    <location>
        <begin position="1514"/>
        <end position="1526"/>
    </location>
</feature>
<keyword evidence="5 17" id="KW-0732">Signal</keyword>
<evidence type="ECO:0000256" key="3">
    <source>
        <dbReference type="ARBA" id="ARBA00022583"/>
    </source>
</evidence>
<organism evidence="19 20">
    <name type="scientific">Channa striata</name>
    <name type="common">Snakehead murrel</name>
    <name type="synonym">Ophicephalus striatus</name>
    <dbReference type="NCBI Taxonomy" id="64152"/>
    <lineage>
        <taxon>Eukaryota</taxon>
        <taxon>Metazoa</taxon>
        <taxon>Chordata</taxon>
        <taxon>Craniata</taxon>
        <taxon>Vertebrata</taxon>
        <taxon>Euteleostomi</taxon>
        <taxon>Actinopterygii</taxon>
        <taxon>Neopterygii</taxon>
        <taxon>Teleostei</taxon>
        <taxon>Neoteleostei</taxon>
        <taxon>Acanthomorphata</taxon>
        <taxon>Anabantaria</taxon>
        <taxon>Anabantiformes</taxon>
        <taxon>Channoidei</taxon>
        <taxon>Channidae</taxon>
        <taxon>Channa</taxon>
    </lineage>
</organism>
<keyword evidence="8 16" id="KW-0472">Membrane</keyword>
<keyword evidence="7 16" id="KW-1133">Transmembrane helix</keyword>
<dbReference type="GO" id="GO:0005886">
    <property type="term" value="C:plasma membrane"/>
    <property type="evidence" value="ECO:0007669"/>
    <property type="project" value="TreeGrafter"/>
</dbReference>
<reference evidence="19" key="1">
    <citation type="submission" date="2023-07" db="EMBL/GenBank/DDBJ databases">
        <title>Chromosome-level Genome Assembly of Striped Snakehead (Channa striata).</title>
        <authorList>
            <person name="Liu H."/>
        </authorList>
    </citation>
    <scope>NUCLEOTIDE SEQUENCE</scope>
    <source>
        <strain evidence="19">Gz</strain>
        <tissue evidence="19">Muscle</tissue>
    </source>
</reference>
<feature type="disulfide bond" evidence="13">
    <location>
        <begin position="112"/>
        <end position="124"/>
    </location>
</feature>
<dbReference type="InterPro" id="IPR023415">
    <property type="entry name" value="LDLR_class-A_CS"/>
</dbReference>
<dbReference type="PROSITE" id="PS00022">
    <property type="entry name" value="EGF_1"/>
    <property type="match status" value="1"/>
</dbReference>
<dbReference type="Gene3D" id="4.10.1220.10">
    <property type="entry name" value="EGF-type module"/>
    <property type="match status" value="2"/>
</dbReference>
<dbReference type="Pfam" id="PF00057">
    <property type="entry name" value="Ldl_recept_a"/>
    <property type="match status" value="21"/>
</dbReference>
<feature type="disulfide bond" evidence="13">
    <location>
        <begin position="1554"/>
        <end position="1566"/>
    </location>
</feature>
<evidence type="ECO:0000256" key="4">
    <source>
        <dbReference type="ARBA" id="ARBA00022692"/>
    </source>
</evidence>
<dbReference type="PROSITE" id="PS01187">
    <property type="entry name" value="EGF_CA"/>
    <property type="match status" value="1"/>
</dbReference>
<dbReference type="EMBL" id="JAUPFM010000020">
    <property type="protein sequence ID" value="KAK2818981.1"/>
    <property type="molecule type" value="Genomic_DNA"/>
</dbReference>
<keyword evidence="3" id="KW-0254">Endocytosis</keyword>
<feature type="disulfide bond" evidence="13">
    <location>
        <begin position="1319"/>
        <end position="1334"/>
    </location>
</feature>
<dbReference type="SUPFAM" id="SSF57184">
    <property type="entry name" value="Growth factor receptor domain"/>
    <property type="match status" value="2"/>
</dbReference>
<evidence type="ECO:0000256" key="15">
    <source>
        <dbReference type="SAM" id="MobiDB-lite"/>
    </source>
</evidence>
<feature type="repeat" description="LDL-receptor class B" evidence="14">
    <location>
        <begin position="1828"/>
        <end position="1871"/>
    </location>
</feature>
<evidence type="ECO:0000256" key="17">
    <source>
        <dbReference type="SAM" id="SignalP"/>
    </source>
</evidence>
<dbReference type="Pfam" id="PF14670">
    <property type="entry name" value="FXa_inhibition"/>
    <property type="match status" value="1"/>
</dbReference>
<evidence type="ECO:0000256" key="11">
    <source>
        <dbReference type="ARBA" id="ARBA00023180"/>
    </source>
</evidence>
<dbReference type="InterPro" id="IPR000152">
    <property type="entry name" value="EGF-type_Asp/Asn_hydroxyl_site"/>
</dbReference>
<feature type="disulfide bond" evidence="13">
    <location>
        <begin position="1533"/>
        <end position="1548"/>
    </location>
</feature>
<dbReference type="PROSITE" id="PS50068">
    <property type="entry name" value="LDLRA_2"/>
    <property type="match status" value="24"/>
</dbReference>
<dbReference type="Pfam" id="PF07645">
    <property type="entry name" value="EGF_CA"/>
    <property type="match status" value="1"/>
</dbReference>
<feature type="disulfide bond" evidence="13">
    <location>
        <begin position="800"/>
        <end position="815"/>
    </location>
</feature>
<evidence type="ECO:0000256" key="8">
    <source>
        <dbReference type="ARBA" id="ARBA00023136"/>
    </source>
</evidence>
<dbReference type="FunFam" id="4.10.400.10:FF:000065">
    <property type="entry name" value="Transmembrane protease serine 7"/>
    <property type="match status" value="1"/>
</dbReference>
<dbReference type="InterPro" id="IPR011042">
    <property type="entry name" value="6-blade_b-propeller_TolB-like"/>
</dbReference>
<dbReference type="InterPro" id="IPR001881">
    <property type="entry name" value="EGF-like_Ca-bd_dom"/>
</dbReference>
<feature type="disulfide bond" evidence="13">
    <location>
        <begin position="1140"/>
        <end position="1155"/>
    </location>
</feature>
<dbReference type="PROSITE" id="PS01186">
    <property type="entry name" value="EGF_2"/>
    <property type="match status" value="2"/>
</dbReference>
<dbReference type="SUPFAM" id="SSF57196">
    <property type="entry name" value="EGF/Laminin"/>
    <property type="match status" value="1"/>
</dbReference>
<dbReference type="InterPro" id="IPR002172">
    <property type="entry name" value="LDrepeatLR_classA_rpt"/>
</dbReference>
<feature type="disulfide bond" evidence="13">
    <location>
        <begin position="1521"/>
        <end position="1539"/>
    </location>
</feature>
<evidence type="ECO:0000256" key="9">
    <source>
        <dbReference type="ARBA" id="ARBA00023157"/>
    </source>
</evidence>
<feature type="region of interest" description="Disordered" evidence="15">
    <location>
        <begin position="906"/>
        <end position="927"/>
    </location>
</feature>
<feature type="transmembrane region" description="Helical" evidence="16">
    <location>
        <begin position="2458"/>
        <end position="2477"/>
    </location>
</feature>
<dbReference type="InterPro" id="IPR051221">
    <property type="entry name" value="LDLR-related"/>
</dbReference>
<feature type="domain" description="EGF-like" evidence="18">
    <location>
        <begin position="2413"/>
        <end position="2449"/>
    </location>
</feature>
<comment type="subcellular location">
    <subcellularLocation>
        <location evidence="1">Membrane</location>
        <topology evidence="1">Single-pass type I membrane protein</topology>
    </subcellularLocation>
</comment>
<feature type="disulfide bond" evidence="13">
    <location>
        <begin position="119"/>
        <end position="137"/>
    </location>
</feature>
<feature type="disulfide bond" evidence="13">
    <location>
        <begin position="156"/>
        <end position="174"/>
    </location>
</feature>
<feature type="disulfide bond" evidence="13">
    <location>
        <begin position="890"/>
        <end position="905"/>
    </location>
</feature>
<dbReference type="InterPro" id="IPR000742">
    <property type="entry name" value="EGF"/>
</dbReference>
<feature type="disulfide bond" evidence="13">
    <location>
        <begin position="1416"/>
        <end position="1431"/>
    </location>
</feature>
<feature type="disulfide bond" evidence="13">
    <location>
        <begin position="1359"/>
        <end position="1374"/>
    </location>
</feature>
<dbReference type="InterPro" id="IPR049883">
    <property type="entry name" value="NOTCH1_EGF-like"/>
</dbReference>
<dbReference type="PROSITE" id="PS01209">
    <property type="entry name" value="LDLRA_1"/>
    <property type="match status" value="11"/>
</dbReference>
<dbReference type="SUPFAM" id="SSF57424">
    <property type="entry name" value="LDL receptor-like module"/>
    <property type="match status" value="20"/>
</dbReference>
<dbReference type="PROSITE" id="PS51120">
    <property type="entry name" value="LDLRB"/>
    <property type="match status" value="2"/>
</dbReference>
<feature type="disulfide bond" evidence="13">
    <location>
        <begin position="131"/>
        <end position="146"/>
    </location>
</feature>
<proteinExistence type="predicted"/>
<dbReference type="PANTHER" id="PTHR22722:SF12">
    <property type="entry name" value="EGF-LIKE DOMAIN-CONTAINING PROTEIN"/>
    <property type="match status" value="1"/>
</dbReference>
<feature type="compositionally biased region" description="Polar residues" evidence="15">
    <location>
        <begin position="911"/>
        <end position="927"/>
    </location>
</feature>
<evidence type="ECO:0000313" key="20">
    <source>
        <dbReference type="Proteomes" id="UP001187415"/>
    </source>
</evidence>
<keyword evidence="6" id="KW-0677">Repeat</keyword>
<dbReference type="SUPFAM" id="SSF63825">
    <property type="entry name" value="YWTD domain"/>
    <property type="match status" value="4"/>
</dbReference>
<dbReference type="InterPro" id="IPR009030">
    <property type="entry name" value="Growth_fac_rcpt_cys_sf"/>
</dbReference>
<dbReference type="InterPro" id="IPR036055">
    <property type="entry name" value="LDL_receptor-like_sf"/>
</dbReference>
<dbReference type="SMART" id="SM00179">
    <property type="entry name" value="EGF_CA"/>
    <property type="match status" value="2"/>
</dbReference>
<dbReference type="FunFam" id="2.10.25.10:FF:000009">
    <property type="entry name" value="Low-density lipoprotein receptor isoform 1"/>
    <property type="match status" value="1"/>
</dbReference>
<feature type="disulfide bond" evidence="13">
    <location>
        <begin position="1573"/>
        <end position="1588"/>
    </location>
</feature>
<dbReference type="SMART" id="SM00192">
    <property type="entry name" value="LDLa"/>
    <property type="match status" value="24"/>
</dbReference>
<evidence type="ECO:0000256" key="10">
    <source>
        <dbReference type="ARBA" id="ARBA00023170"/>
    </source>
</evidence>
<feature type="disulfide bond" evidence="13">
    <location>
        <begin position="1494"/>
        <end position="1509"/>
    </location>
</feature>
<dbReference type="SMART" id="SM00135">
    <property type="entry name" value="LY"/>
    <property type="match status" value="13"/>
</dbReference>
<dbReference type="Gene3D" id="4.10.400.10">
    <property type="entry name" value="Low-density Lipoprotein Receptor"/>
    <property type="match status" value="22"/>
</dbReference>
<evidence type="ECO:0000256" key="5">
    <source>
        <dbReference type="ARBA" id="ARBA00022729"/>
    </source>
</evidence>
<evidence type="ECO:0000256" key="1">
    <source>
        <dbReference type="ARBA" id="ARBA00004479"/>
    </source>
</evidence>
<feature type="disulfide bond" evidence="13">
    <location>
        <begin position="91"/>
        <end position="106"/>
    </location>
</feature>
<comment type="caution">
    <text evidence="12">Lacks conserved residue(s) required for the propagation of feature annotation.</text>
</comment>
<name>A0AA88LJ03_CHASR</name>
<dbReference type="Proteomes" id="UP001187415">
    <property type="component" value="Unassembled WGS sequence"/>
</dbReference>
<keyword evidence="2 12" id="KW-0245">EGF-like domain</keyword>
<evidence type="ECO:0000256" key="6">
    <source>
        <dbReference type="ARBA" id="ARBA00022737"/>
    </source>
</evidence>
<protein>
    <recommendedName>
        <fullName evidence="18">EGF-like domain-containing protein</fullName>
    </recommendedName>
</protein>
<dbReference type="CDD" id="cd00112">
    <property type="entry name" value="LDLa"/>
    <property type="match status" value="24"/>
</dbReference>
<evidence type="ECO:0000256" key="14">
    <source>
        <dbReference type="PROSITE-ProRule" id="PRU00461"/>
    </source>
</evidence>
<feature type="domain" description="EGF-like" evidence="18">
    <location>
        <begin position="1679"/>
        <end position="1720"/>
    </location>
</feature>
<keyword evidence="4 16" id="KW-0812">Transmembrane</keyword>
<gene>
    <name evidence="19" type="ORF">Q5P01_024542</name>
</gene>
<feature type="chain" id="PRO_5041744005" description="EGF-like domain-containing protein" evidence="17">
    <location>
        <begin position="21"/>
        <end position="2496"/>
    </location>
</feature>
<dbReference type="PROSITE" id="PS00010">
    <property type="entry name" value="ASX_HYDROXYL"/>
    <property type="match status" value="1"/>
</dbReference>
<feature type="disulfide bond" evidence="13">
    <location>
        <begin position="840"/>
        <end position="855"/>
    </location>
</feature>
<feature type="disulfide bond" evidence="13">
    <location>
        <begin position="2361"/>
        <end position="2376"/>
    </location>
</feature>
<feature type="disulfide bond" evidence="13">
    <location>
        <begin position="956"/>
        <end position="971"/>
    </location>
</feature>
<dbReference type="PROSITE" id="PS50026">
    <property type="entry name" value="EGF_3"/>
    <property type="match status" value="2"/>
</dbReference>